<sequence length="422" mass="48013">MLDINFIENNLTKVKEQLNKRSENYAVMFDEVVELNLQRKAILKEVETLKANKNNLSKQVGELMRNKQIDEANKIKDEVSSINLTIDKLDEKLKTVQEQLTVKLQNIPNIPNDDMPFGADDNDNVQVRVWGNEFIKKHPTAHWEIASQLNFVDFEAGPKLSGSRFVVYTGLGAKLVRSLANVLLDLHTSKGYQEITVPLLVNTQAMYGTGQLPKFKEDAYITTNDQYLIPTGEVPLTNLHAGEILDLNQLPIHYTTYSQCFRQEAGSAGRDTKGLIRLHQFNKVELVKITDQLSSEAELQAMVKDAEAVLQLFNLPYRVVELCTGDVGFSSTKTYDLEVWFPEQDKYREISSCSNCTDFQARNMQTRYRDANGEVKLVHTLNGSGVAIDRLIAAILENYWDGEKLILPTVLRPYFNNQEYIK</sequence>
<comment type="pathway">
    <text evidence="2 12">Aminoacyl-tRNA biosynthesis; selenocysteinyl-tRNA(Sec) biosynthesis; L-seryl-tRNA(Sec) from L-serine and tRNA(Sec): step 1/1.</text>
</comment>
<dbReference type="EC" id="6.1.1.11" evidence="12"/>
<evidence type="ECO:0000256" key="3">
    <source>
        <dbReference type="ARBA" id="ARBA00010728"/>
    </source>
</evidence>
<comment type="caution">
    <text evidence="12">Lacks conserved residue(s) required for the propagation of feature annotation.</text>
</comment>
<dbReference type="Pfam" id="PF00587">
    <property type="entry name" value="tRNA-synt_2b"/>
    <property type="match status" value="1"/>
</dbReference>
<dbReference type="AlphaFoldDB" id="A0A2K8NUU6"/>
<feature type="binding site" evidence="13">
    <location>
        <position position="231"/>
    </location>
    <ligand>
        <name>L-serine</name>
        <dbReference type="ChEBI" id="CHEBI:33384"/>
    </ligand>
</feature>
<keyword evidence="18" id="KW-1185">Reference proteome</keyword>
<evidence type="ECO:0000256" key="15">
    <source>
        <dbReference type="SAM" id="Coils"/>
    </source>
</evidence>
<dbReference type="HAMAP" id="MF_00176">
    <property type="entry name" value="Ser_tRNA_synth_type1"/>
    <property type="match status" value="1"/>
</dbReference>
<dbReference type="PANTHER" id="PTHR43697:SF1">
    <property type="entry name" value="SERINE--TRNA LIGASE"/>
    <property type="match status" value="1"/>
</dbReference>
<feature type="binding site" evidence="12 14">
    <location>
        <begin position="349"/>
        <end position="352"/>
    </location>
    <ligand>
        <name>ATP</name>
        <dbReference type="ChEBI" id="CHEBI:30616"/>
    </ligand>
</feature>
<organism evidence="17 18">
    <name type="scientific">Mesoplasma melaleucae</name>
    <dbReference type="NCBI Taxonomy" id="81459"/>
    <lineage>
        <taxon>Bacteria</taxon>
        <taxon>Bacillati</taxon>
        <taxon>Mycoplasmatota</taxon>
        <taxon>Mollicutes</taxon>
        <taxon>Entomoplasmatales</taxon>
        <taxon>Entomoplasmataceae</taxon>
        <taxon>Mesoplasma</taxon>
    </lineage>
</organism>
<feature type="binding site" evidence="13">
    <location>
        <position position="262"/>
    </location>
    <ligand>
        <name>L-serine</name>
        <dbReference type="ChEBI" id="CHEBI:33384"/>
    </ligand>
</feature>
<reference evidence="17 18" key="1">
    <citation type="submission" date="2017-11" db="EMBL/GenBank/DDBJ databases">
        <title>Genome sequence of Entomoplasma melaleucae M1 (ATCC 49191).</title>
        <authorList>
            <person name="Lo W.-S."/>
            <person name="Gasparich G.E."/>
            <person name="Kuo C.-H."/>
        </authorList>
    </citation>
    <scope>NUCLEOTIDE SEQUENCE [LARGE SCALE GENOMIC DNA]</scope>
    <source>
        <strain evidence="17 18">M1</strain>
    </source>
</reference>
<dbReference type="KEGG" id="eml:EMELA_v1c00200"/>
<keyword evidence="4 12" id="KW-0963">Cytoplasm</keyword>
<feature type="coiled-coil region" evidence="15">
    <location>
        <begin position="4"/>
        <end position="106"/>
    </location>
</feature>
<keyword evidence="15" id="KW-0175">Coiled coil</keyword>
<dbReference type="Gene3D" id="3.30.930.10">
    <property type="entry name" value="Bira Bifunctional Protein, Domain 2"/>
    <property type="match status" value="1"/>
</dbReference>
<dbReference type="GO" id="GO:0005737">
    <property type="term" value="C:cytoplasm"/>
    <property type="evidence" value="ECO:0007669"/>
    <property type="project" value="UniProtKB-SubCell"/>
</dbReference>
<dbReference type="GO" id="GO:0005524">
    <property type="term" value="F:ATP binding"/>
    <property type="evidence" value="ECO:0007669"/>
    <property type="project" value="UniProtKB-UniRule"/>
</dbReference>
<keyword evidence="5 12" id="KW-0436">Ligase</keyword>
<dbReference type="OrthoDB" id="9804647at2"/>
<dbReference type="InterPro" id="IPR006195">
    <property type="entry name" value="aa-tRNA-synth_II"/>
</dbReference>
<comment type="domain">
    <text evidence="12">Consists of two distinct domains, a catalytic core and a N-terminal extension that is involved in tRNA binding.</text>
</comment>
<dbReference type="InterPro" id="IPR042103">
    <property type="entry name" value="SerRS_1_N_sf"/>
</dbReference>
<dbReference type="InterPro" id="IPR010978">
    <property type="entry name" value="tRNA-bd_arm"/>
</dbReference>
<dbReference type="STRING" id="1408435.GCA_000685885_00139"/>
<dbReference type="InterPro" id="IPR015866">
    <property type="entry name" value="Ser-tRNA-synth_1_N"/>
</dbReference>
<protein>
    <recommendedName>
        <fullName evidence="12">Serine--tRNA ligase</fullName>
        <ecNumber evidence="12">6.1.1.11</ecNumber>
    </recommendedName>
    <alternativeName>
        <fullName evidence="12">Seryl-tRNA synthetase</fullName>
        <shortName evidence="12">SerRS</shortName>
    </alternativeName>
    <alternativeName>
        <fullName evidence="12">Seryl-tRNA(Ser/Sec) synthetase</fullName>
    </alternativeName>
</protein>
<evidence type="ECO:0000256" key="9">
    <source>
        <dbReference type="ARBA" id="ARBA00023146"/>
    </source>
</evidence>
<dbReference type="GO" id="GO:0004828">
    <property type="term" value="F:serine-tRNA ligase activity"/>
    <property type="evidence" value="ECO:0007669"/>
    <property type="project" value="UniProtKB-UniRule"/>
</dbReference>
<comment type="similarity">
    <text evidence="3 12">Belongs to the class-II aminoacyl-tRNA synthetase family. Type-1 seryl-tRNA synthetase subfamily.</text>
</comment>
<evidence type="ECO:0000256" key="8">
    <source>
        <dbReference type="ARBA" id="ARBA00022917"/>
    </source>
</evidence>
<dbReference type="InterPro" id="IPR033729">
    <property type="entry name" value="SerRS_core"/>
</dbReference>
<dbReference type="PIRSF" id="PIRSF001529">
    <property type="entry name" value="Ser-tRNA-synth_IIa"/>
    <property type="match status" value="1"/>
</dbReference>
<dbReference type="Proteomes" id="UP000231896">
    <property type="component" value="Chromosome"/>
</dbReference>
<name>A0A2K8NUU6_9MOLU</name>
<dbReference type="InterPro" id="IPR002317">
    <property type="entry name" value="Ser-tRNA-ligase_type_1"/>
</dbReference>
<evidence type="ECO:0000256" key="5">
    <source>
        <dbReference type="ARBA" id="ARBA00022598"/>
    </source>
</evidence>
<evidence type="ECO:0000256" key="6">
    <source>
        <dbReference type="ARBA" id="ARBA00022741"/>
    </source>
</evidence>
<keyword evidence="9 12" id="KW-0030">Aminoacyl-tRNA synthetase</keyword>
<feature type="binding site" evidence="12">
    <location>
        <begin position="231"/>
        <end position="233"/>
    </location>
    <ligand>
        <name>L-serine</name>
        <dbReference type="ChEBI" id="CHEBI:33384"/>
    </ligand>
</feature>
<dbReference type="CDD" id="cd00770">
    <property type="entry name" value="SerRS_core"/>
    <property type="match status" value="1"/>
</dbReference>
<dbReference type="PROSITE" id="PS50862">
    <property type="entry name" value="AA_TRNA_LIGASE_II"/>
    <property type="match status" value="1"/>
</dbReference>
<dbReference type="InterPro" id="IPR045864">
    <property type="entry name" value="aa-tRNA-synth_II/BPL/LPL"/>
</dbReference>
<dbReference type="EMBL" id="CP024964">
    <property type="protein sequence ID" value="ATZ17612.1"/>
    <property type="molecule type" value="Genomic_DNA"/>
</dbReference>
<feature type="binding site" evidence="12 13">
    <location>
        <position position="285"/>
    </location>
    <ligand>
        <name>L-serine</name>
        <dbReference type="ChEBI" id="CHEBI:33384"/>
    </ligand>
</feature>
<evidence type="ECO:0000256" key="2">
    <source>
        <dbReference type="ARBA" id="ARBA00005045"/>
    </source>
</evidence>
<evidence type="ECO:0000256" key="1">
    <source>
        <dbReference type="ARBA" id="ARBA00004496"/>
    </source>
</evidence>
<comment type="function">
    <text evidence="12">Catalyzes the attachment of serine to tRNA(Ser). Is also able to aminoacylate tRNA(Sec) with serine, to form the misacylated tRNA L-seryl-tRNA(Sec), which will be further converted into selenocysteinyl-tRNA(Sec).</text>
</comment>
<evidence type="ECO:0000256" key="7">
    <source>
        <dbReference type="ARBA" id="ARBA00022840"/>
    </source>
</evidence>
<feature type="binding site" evidence="12 14">
    <location>
        <begin position="262"/>
        <end position="264"/>
    </location>
    <ligand>
        <name>ATP</name>
        <dbReference type="ChEBI" id="CHEBI:30616"/>
    </ligand>
</feature>
<comment type="subunit">
    <text evidence="12">Homodimer. The tRNA molecule binds across the dimer.</text>
</comment>
<dbReference type="UniPathway" id="UPA00906">
    <property type="reaction ID" value="UER00895"/>
</dbReference>
<feature type="binding site" evidence="13">
    <location>
        <position position="382"/>
    </location>
    <ligand>
        <name>L-serine</name>
        <dbReference type="ChEBI" id="CHEBI:33384"/>
    </ligand>
</feature>
<dbReference type="SUPFAM" id="SSF55681">
    <property type="entry name" value="Class II aaRS and biotin synthetases"/>
    <property type="match status" value="1"/>
</dbReference>
<comment type="catalytic activity">
    <reaction evidence="10 12">
        <text>tRNA(Sec) + L-serine + ATP = L-seryl-tRNA(Sec) + AMP + diphosphate + H(+)</text>
        <dbReference type="Rhea" id="RHEA:42580"/>
        <dbReference type="Rhea" id="RHEA-COMP:9742"/>
        <dbReference type="Rhea" id="RHEA-COMP:10128"/>
        <dbReference type="ChEBI" id="CHEBI:15378"/>
        <dbReference type="ChEBI" id="CHEBI:30616"/>
        <dbReference type="ChEBI" id="CHEBI:33019"/>
        <dbReference type="ChEBI" id="CHEBI:33384"/>
        <dbReference type="ChEBI" id="CHEBI:78442"/>
        <dbReference type="ChEBI" id="CHEBI:78533"/>
        <dbReference type="ChEBI" id="CHEBI:456215"/>
        <dbReference type="EC" id="6.1.1.11"/>
    </reaction>
</comment>
<dbReference type="GO" id="GO:0006434">
    <property type="term" value="P:seryl-tRNA aminoacylation"/>
    <property type="evidence" value="ECO:0007669"/>
    <property type="project" value="UniProtKB-UniRule"/>
</dbReference>
<keyword evidence="8 12" id="KW-0648">Protein biosynthesis</keyword>
<evidence type="ECO:0000256" key="4">
    <source>
        <dbReference type="ARBA" id="ARBA00022490"/>
    </source>
</evidence>
<evidence type="ECO:0000256" key="12">
    <source>
        <dbReference type="HAMAP-Rule" id="MF_00176"/>
    </source>
</evidence>
<dbReference type="RefSeq" id="WP_028123921.1">
    <property type="nucleotide sequence ID" value="NZ_CP024964.1"/>
</dbReference>
<keyword evidence="7 12" id="KW-0067">ATP-binding</keyword>
<evidence type="ECO:0000256" key="13">
    <source>
        <dbReference type="PIRSR" id="PIRSR001529-1"/>
    </source>
</evidence>
<evidence type="ECO:0000256" key="11">
    <source>
        <dbReference type="ARBA" id="ARBA00048823"/>
    </source>
</evidence>
<dbReference type="InterPro" id="IPR002314">
    <property type="entry name" value="aa-tRNA-synt_IIb"/>
</dbReference>
<dbReference type="GO" id="GO:0016260">
    <property type="term" value="P:selenocysteine biosynthetic process"/>
    <property type="evidence" value="ECO:0007669"/>
    <property type="project" value="UniProtKB-UniRule"/>
</dbReference>
<keyword evidence="6 12" id="KW-0547">Nucleotide-binding</keyword>
<dbReference type="Gene3D" id="1.10.287.40">
    <property type="entry name" value="Serine-tRNA synthetase, tRNA binding domain"/>
    <property type="match status" value="1"/>
</dbReference>
<evidence type="ECO:0000256" key="14">
    <source>
        <dbReference type="PIRSR" id="PIRSR001529-2"/>
    </source>
</evidence>
<dbReference type="PRINTS" id="PR00981">
    <property type="entry name" value="TRNASYNTHSER"/>
</dbReference>
<evidence type="ECO:0000313" key="17">
    <source>
        <dbReference type="EMBL" id="ATZ17612.1"/>
    </source>
</evidence>
<dbReference type="SUPFAM" id="SSF46589">
    <property type="entry name" value="tRNA-binding arm"/>
    <property type="match status" value="1"/>
</dbReference>
<dbReference type="PANTHER" id="PTHR43697">
    <property type="entry name" value="SERYL-TRNA SYNTHETASE"/>
    <property type="match status" value="1"/>
</dbReference>
<dbReference type="NCBIfam" id="TIGR00414">
    <property type="entry name" value="serS"/>
    <property type="match status" value="1"/>
</dbReference>
<evidence type="ECO:0000256" key="10">
    <source>
        <dbReference type="ARBA" id="ARBA00047929"/>
    </source>
</evidence>
<comment type="subcellular location">
    <subcellularLocation>
        <location evidence="1 12">Cytoplasm</location>
    </subcellularLocation>
</comment>
<evidence type="ECO:0000313" key="18">
    <source>
        <dbReference type="Proteomes" id="UP000231896"/>
    </source>
</evidence>
<feature type="domain" description="Aminoacyl-transfer RNA synthetases class-II family profile" evidence="16">
    <location>
        <begin position="172"/>
        <end position="408"/>
    </location>
</feature>
<feature type="binding site" evidence="12">
    <location>
        <position position="384"/>
    </location>
    <ligand>
        <name>L-serine</name>
        <dbReference type="ChEBI" id="CHEBI:33384"/>
    </ligand>
</feature>
<gene>
    <name evidence="12 17" type="primary">serS</name>
    <name evidence="17" type="ORF">EMELA_v1c00200</name>
</gene>
<accession>A0A2K8NUU6</accession>
<comment type="catalytic activity">
    <reaction evidence="11 12">
        <text>tRNA(Ser) + L-serine + ATP = L-seryl-tRNA(Ser) + AMP + diphosphate + H(+)</text>
        <dbReference type="Rhea" id="RHEA:12292"/>
        <dbReference type="Rhea" id="RHEA-COMP:9669"/>
        <dbReference type="Rhea" id="RHEA-COMP:9703"/>
        <dbReference type="ChEBI" id="CHEBI:15378"/>
        <dbReference type="ChEBI" id="CHEBI:30616"/>
        <dbReference type="ChEBI" id="CHEBI:33019"/>
        <dbReference type="ChEBI" id="CHEBI:33384"/>
        <dbReference type="ChEBI" id="CHEBI:78442"/>
        <dbReference type="ChEBI" id="CHEBI:78533"/>
        <dbReference type="ChEBI" id="CHEBI:456215"/>
        <dbReference type="EC" id="6.1.1.11"/>
    </reaction>
</comment>
<evidence type="ECO:0000259" key="16">
    <source>
        <dbReference type="PROSITE" id="PS50862"/>
    </source>
</evidence>
<proteinExistence type="inferred from homology"/>
<dbReference type="Pfam" id="PF02403">
    <property type="entry name" value="Seryl_tRNA_N"/>
    <property type="match status" value="1"/>
</dbReference>